<dbReference type="SUPFAM" id="SSF53187">
    <property type="entry name" value="Zn-dependent exopeptidases"/>
    <property type="match status" value="1"/>
</dbReference>
<proteinExistence type="predicted"/>
<organism evidence="1">
    <name type="scientific">uncultured Pyrinomonadaceae bacterium</name>
    <dbReference type="NCBI Taxonomy" id="2283094"/>
    <lineage>
        <taxon>Bacteria</taxon>
        <taxon>Pseudomonadati</taxon>
        <taxon>Acidobacteriota</taxon>
        <taxon>Blastocatellia</taxon>
        <taxon>Blastocatellales</taxon>
        <taxon>Pyrinomonadaceae</taxon>
        <taxon>environmental samples</taxon>
    </lineage>
</organism>
<dbReference type="PROSITE" id="PS51318">
    <property type="entry name" value="TAT"/>
    <property type="match status" value="1"/>
</dbReference>
<dbReference type="Gene3D" id="3.50.30.30">
    <property type="match status" value="1"/>
</dbReference>
<gene>
    <name evidence="1" type="ORF">AVDCRST_MAG74-972</name>
</gene>
<evidence type="ECO:0008006" key="2">
    <source>
        <dbReference type="Google" id="ProtNLM"/>
    </source>
</evidence>
<dbReference type="InterPro" id="IPR006311">
    <property type="entry name" value="TAT_signal"/>
</dbReference>
<reference evidence="1" key="1">
    <citation type="submission" date="2020-02" db="EMBL/GenBank/DDBJ databases">
        <authorList>
            <person name="Meier V. D."/>
        </authorList>
    </citation>
    <scope>NUCLEOTIDE SEQUENCE</scope>
    <source>
        <strain evidence="1">AVDCRST_MAG74</strain>
    </source>
</reference>
<dbReference type="EMBL" id="CADCUR010000077">
    <property type="protein sequence ID" value="CAA9390740.1"/>
    <property type="molecule type" value="Genomic_DNA"/>
</dbReference>
<name>A0A6J4NP27_9BACT</name>
<protein>
    <recommendedName>
        <fullName evidence="2">PA domain-containing protein</fullName>
    </recommendedName>
</protein>
<dbReference type="AlphaFoldDB" id="A0A6J4NP27"/>
<sequence>MKRNEQTIRDLEFSRRDFLRLGLAGAAGIFVAPHPFADPVFADDKNPLSGANLFRDVVAYSDLGEHRTATEIDLKTAEWIAKELKSAGFATNFQSFTVKQFFPTETSLKIGGKNFAAFPLWFPNTTKLLRAPLRKAGEKPDGKAAHIALVRFPFDARASIFKSSGHKEIIDKTIAAGATGIVAVTEGATGEIIGLNAMLTTEPWAVPILCVGGKDAEKLEAEAAKNSSAEIVLQGKTEAAAEAKNVVGKFGKGKKTILVSTPQSGWFRCAGERGAGVAMFLGLARWAAKSRLDANWIFVSTSGHEFGGLGMKAFLEKSAPKKEDVFAWLHLGANFAVWNYEKTPDGLRKTGKAESRRGIPAAPELTAPLSKAFQNTGLSVTARAIGEVELLLKDGYRAFGLVGANAFHHVPTDLPDVTAPELLEPVGAALVKSFAEIFATAK</sequence>
<evidence type="ECO:0000313" key="1">
    <source>
        <dbReference type="EMBL" id="CAA9390740.1"/>
    </source>
</evidence>
<dbReference type="Gene3D" id="3.40.630.10">
    <property type="entry name" value="Zn peptidases"/>
    <property type="match status" value="1"/>
</dbReference>
<accession>A0A6J4NP27</accession>